<organism evidence="10 11">
    <name type="scientific">Sphagnum troendelagicum</name>
    <dbReference type="NCBI Taxonomy" id="128251"/>
    <lineage>
        <taxon>Eukaryota</taxon>
        <taxon>Viridiplantae</taxon>
        <taxon>Streptophyta</taxon>
        <taxon>Embryophyta</taxon>
        <taxon>Bryophyta</taxon>
        <taxon>Sphagnophytina</taxon>
        <taxon>Sphagnopsida</taxon>
        <taxon>Sphagnales</taxon>
        <taxon>Sphagnaceae</taxon>
        <taxon>Sphagnum</taxon>
    </lineage>
</organism>
<feature type="transmembrane region" description="Helical" evidence="8">
    <location>
        <begin position="253"/>
        <end position="271"/>
    </location>
</feature>
<feature type="transmembrane region" description="Helical" evidence="8">
    <location>
        <begin position="331"/>
        <end position="352"/>
    </location>
</feature>
<comment type="subcellular location">
    <subcellularLocation>
        <location evidence="1">Membrane</location>
    </subcellularLocation>
</comment>
<proteinExistence type="predicted"/>
<evidence type="ECO:0000256" key="3">
    <source>
        <dbReference type="ARBA" id="ARBA00022692"/>
    </source>
</evidence>
<evidence type="ECO:0000256" key="2">
    <source>
        <dbReference type="ARBA" id="ARBA00022448"/>
    </source>
</evidence>
<feature type="transmembrane region" description="Helical" evidence="8">
    <location>
        <begin position="452"/>
        <end position="478"/>
    </location>
</feature>
<evidence type="ECO:0000313" key="11">
    <source>
        <dbReference type="Proteomes" id="UP001497512"/>
    </source>
</evidence>
<keyword evidence="2" id="KW-0813">Transport</keyword>
<feature type="transmembrane region" description="Helical" evidence="8">
    <location>
        <begin position="194"/>
        <end position="217"/>
    </location>
</feature>
<keyword evidence="11" id="KW-1185">Reference proteome</keyword>
<gene>
    <name evidence="10" type="ORF">CSSPTR1EN2_LOCUS18394</name>
</gene>
<sequence length="491" mass="53603">MGWEEDGKIAQAEDGAANGDSNGSAVYDPTKFDEDGKPRRKGNVMTASAHVITAVIGSGVLSLAWSIAQMGWIAGPSVLLLFAAVTYYTSCLLADCYRYPDPVTGKRNYTYMETVQANLGPKQVWACGLVQYSNLLGTSIGYTITGAQSARAITKSNCFHSNPDSPCLRSNNGYMISFGIVQLVLSQIPNFGELWWLSYVAAGMSFIYSTIGLGLGIGKIAEGGYSHGSISGTSIGDPSLAGYNTRAQKTWNVFNALGDMAFAYSFSLILIEIQDTLKAPPAENKSMKRATLIAILTTTGFYMSVGCAGYAAFGNASQGNLLTGFGFYNPYWLVDFANACVVVHLIGAYQVYTQPLYAFIEEWVSSKFPKSNFINKEHYVKLPFGEPLPINHFRLVWRSIYVVMTTIVSMLLPFFNDILGLIGAFAFWPLTVYFPVEMYIHQTRLPRWSQKWILLQSLSVVTFVVSLAAAIGSVASIVSDVQGYKPFSNDA</sequence>
<evidence type="ECO:0000256" key="1">
    <source>
        <dbReference type="ARBA" id="ARBA00004370"/>
    </source>
</evidence>
<protein>
    <recommendedName>
        <fullName evidence="9">Amino acid transporter transmembrane domain-containing protein</fullName>
    </recommendedName>
</protein>
<evidence type="ECO:0000256" key="7">
    <source>
        <dbReference type="SAM" id="MobiDB-lite"/>
    </source>
</evidence>
<dbReference type="EMBL" id="OZ019897">
    <property type="protein sequence ID" value="CAK9226748.1"/>
    <property type="molecule type" value="Genomic_DNA"/>
</dbReference>
<evidence type="ECO:0000256" key="8">
    <source>
        <dbReference type="SAM" id="Phobius"/>
    </source>
</evidence>
<evidence type="ECO:0000256" key="4">
    <source>
        <dbReference type="ARBA" id="ARBA00022970"/>
    </source>
</evidence>
<feature type="transmembrane region" description="Helical" evidence="8">
    <location>
        <begin position="292"/>
        <end position="311"/>
    </location>
</feature>
<feature type="region of interest" description="Disordered" evidence="7">
    <location>
        <begin position="1"/>
        <end position="40"/>
    </location>
</feature>
<keyword evidence="4" id="KW-0029">Amino-acid transport</keyword>
<keyword evidence="5 8" id="KW-1133">Transmembrane helix</keyword>
<evidence type="ECO:0000256" key="6">
    <source>
        <dbReference type="ARBA" id="ARBA00023136"/>
    </source>
</evidence>
<evidence type="ECO:0000256" key="5">
    <source>
        <dbReference type="ARBA" id="ARBA00022989"/>
    </source>
</evidence>
<dbReference type="InterPro" id="IPR013057">
    <property type="entry name" value="AA_transpt_TM"/>
</dbReference>
<keyword evidence="3 8" id="KW-0812">Transmembrane</keyword>
<feature type="transmembrane region" description="Helical" evidence="8">
    <location>
        <begin position="421"/>
        <end position="440"/>
    </location>
</feature>
<evidence type="ECO:0000259" key="9">
    <source>
        <dbReference type="Pfam" id="PF01490"/>
    </source>
</evidence>
<dbReference type="Proteomes" id="UP001497512">
    <property type="component" value="Chromosome 5"/>
</dbReference>
<evidence type="ECO:0000313" key="10">
    <source>
        <dbReference type="EMBL" id="CAK9226748.1"/>
    </source>
</evidence>
<feature type="transmembrane region" description="Helical" evidence="8">
    <location>
        <begin position="47"/>
        <end position="67"/>
    </location>
</feature>
<feature type="transmembrane region" description="Helical" evidence="8">
    <location>
        <begin position="73"/>
        <end position="97"/>
    </location>
</feature>
<feature type="transmembrane region" description="Helical" evidence="8">
    <location>
        <begin position="395"/>
        <end position="415"/>
    </location>
</feature>
<accession>A0ABP0UPR6</accession>
<name>A0ABP0UPR6_9BRYO</name>
<dbReference type="Pfam" id="PF01490">
    <property type="entry name" value="Aa_trans"/>
    <property type="match status" value="1"/>
</dbReference>
<reference evidence="10" key="1">
    <citation type="submission" date="2024-02" db="EMBL/GenBank/DDBJ databases">
        <authorList>
            <consortium name="ELIXIR-Norway"/>
            <consortium name="Elixir Norway"/>
        </authorList>
    </citation>
    <scope>NUCLEOTIDE SEQUENCE</scope>
</reference>
<dbReference type="PANTHER" id="PTHR48017">
    <property type="entry name" value="OS05G0424000 PROTEIN-RELATED"/>
    <property type="match status" value="1"/>
</dbReference>
<feature type="domain" description="Amino acid transporter transmembrane" evidence="9">
    <location>
        <begin position="41"/>
        <end position="477"/>
    </location>
</feature>
<keyword evidence="6 8" id="KW-0472">Membrane</keyword>